<organism evidence="1 2">
    <name type="scientific">Sphingomonas sediminicola</name>
    <dbReference type="NCBI Taxonomy" id="386874"/>
    <lineage>
        <taxon>Bacteria</taxon>
        <taxon>Pseudomonadati</taxon>
        <taxon>Pseudomonadota</taxon>
        <taxon>Alphaproteobacteria</taxon>
        <taxon>Sphingomonadales</taxon>
        <taxon>Sphingomonadaceae</taxon>
        <taxon>Sphingomonas</taxon>
    </lineage>
</organism>
<reference evidence="1 2" key="1">
    <citation type="submission" date="2020-08" db="EMBL/GenBank/DDBJ databases">
        <title>Genome sequence of Sphingomonas sediminicola KACC 15039T.</title>
        <authorList>
            <person name="Hyun D.-W."/>
            <person name="Bae J.-W."/>
        </authorList>
    </citation>
    <scope>NUCLEOTIDE SEQUENCE [LARGE SCALE GENOMIC DNA]</scope>
    <source>
        <strain evidence="1 2">KACC 15039</strain>
    </source>
</reference>
<gene>
    <name evidence="1" type="ORF">H9L14_14160</name>
</gene>
<evidence type="ECO:0000313" key="2">
    <source>
        <dbReference type="Proteomes" id="UP000516105"/>
    </source>
</evidence>
<dbReference type="Proteomes" id="UP000516105">
    <property type="component" value="Chromosome"/>
</dbReference>
<dbReference type="RefSeq" id="WP_187708605.1">
    <property type="nucleotide sequence ID" value="NZ_CP060782.1"/>
</dbReference>
<keyword evidence="2" id="KW-1185">Reference proteome</keyword>
<name>A0ABX6T7L6_9SPHN</name>
<dbReference type="EMBL" id="CP060782">
    <property type="protein sequence ID" value="QNP45650.1"/>
    <property type="molecule type" value="Genomic_DNA"/>
</dbReference>
<proteinExistence type="predicted"/>
<evidence type="ECO:0000313" key="1">
    <source>
        <dbReference type="EMBL" id="QNP45650.1"/>
    </source>
</evidence>
<protein>
    <submittedName>
        <fullName evidence="1">Uncharacterized protein</fullName>
    </submittedName>
</protein>
<accession>A0ABX6T7L6</accession>
<sequence>MTAQVRDRLSYDGRIFPLCSLPLQPWLQETGNAGIFRWPHTANRRGYVASWEIADDRLYLKKLEATLHDGSAASLATLFPGTTGKVFAEWYSGTLRVTDGELLEYIHVGFGSRYERDIFLEIRDGVLVGTSVQENQLPGPRPVIEVAKTRNNRRGLLSRLVGRFCRASLVGDL</sequence>